<feature type="domain" description="Bacterial sugar transferase" evidence="3">
    <location>
        <begin position="261"/>
        <end position="443"/>
    </location>
</feature>
<keyword evidence="5" id="KW-1185">Reference proteome</keyword>
<feature type="transmembrane region" description="Helical" evidence="2">
    <location>
        <begin position="68"/>
        <end position="89"/>
    </location>
</feature>
<keyword evidence="2" id="KW-1133">Transmembrane helix</keyword>
<dbReference type="Proteomes" id="UP001162834">
    <property type="component" value="Chromosome"/>
</dbReference>
<comment type="similarity">
    <text evidence="1">Belongs to the bacterial sugar transferase family.</text>
</comment>
<dbReference type="Pfam" id="PF02397">
    <property type="entry name" value="Bac_transf"/>
    <property type="match status" value="1"/>
</dbReference>
<dbReference type="PANTHER" id="PTHR30576:SF0">
    <property type="entry name" value="UNDECAPRENYL-PHOSPHATE N-ACETYLGALACTOSAMINYL 1-PHOSPHATE TRANSFERASE-RELATED"/>
    <property type="match status" value="1"/>
</dbReference>
<proteinExistence type="inferred from homology"/>
<feature type="transmembrane region" description="Helical" evidence="2">
    <location>
        <begin position="14"/>
        <end position="36"/>
    </location>
</feature>
<keyword evidence="2" id="KW-0812">Transmembrane</keyword>
<dbReference type="AlphaFoldDB" id="A0A9E7BZY7"/>
<dbReference type="EMBL" id="CP087164">
    <property type="protein sequence ID" value="UGS34992.1"/>
    <property type="molecule type" value="Genomic_DNA"/>
</dbReference>
<feature type="transmembrane region" description="Helical" evidence="2">
    <location>
        <begin position="266"/>
        <end position="287"/>
    </location>
</feature>
<evidence type="ECO:0000256" key="2">
    <source>
        <dbReference type="SAM" id="Phobius"/>
    </source>
</evidence>
<feature type="transmembrane region" description="Helical" evidence="2">
    <location>
        <begin position="42"/>
        <end position="61"/>
    </location>
</feature>
<sequence length="465" mass="49970">MSAAAASAPRLRRLLVGTAGRIVLTWLGVAIVAAAARPLDAAGLLGVSIAAGIWLVALRAAHLGAPRALGATVPAAIGTATGLVAVAALNPLLPCLGHPVPVLLGMALAVFGSSVVWESVLRRAGGRQRILVIGSSAMDDISAIASRGPMPFDIVGTAERNPSTLIPDAPDEAVAAQALLPLDDLSVVVSAQRPDLIVLTDEASCSDALDSLLEIRRPPFRVAGLTSFCEYAFGCVPLPHLTSMWFMSLLHLRQPADRPSKRVFDVLVAVVGLAVAAPLIALLALVIKRTPGPVIYRQTRVGERGRRFTMYKLRTMTVEAERAGTAVWCSGDRDPRTTGIGRLLRRTHLDELPQLWNVLKGEMSIVGPRPERPEFIEMLEDEVPFWSRRLLIRPGITGWAQVRCGYARDSESAAEKLSYDFWYLRHGNLGVDLAICLQTVVLALDGLIPRVRVLRRGSAPERLVP</sequence>
<dbReference type="GO" id="GO:0016780">
    <property type="term" value="F:phosphotransferase activity, for other substituted phosphate groups"/>
    <property type="evidence" value="ECO:0007669"/>
    <property type="project" value="TreeGrafter"/>
</dbReference>
<accession>A0A9E7BZY7</accession>
<protein>
    <recommendedName>
        <fullName evidence="3">Bacterial sugar transferase domain-containing protein</fullName>
    </recommendedName>
</protein>
<evidence type="ECO:0000313" key="4">
    <source>
        <dbReference type="EMBL" id="UGS34992.1"/>
    </source>
</evidence>
<organism evidence="4 5">
    <name type="scientific">Capillimicrobium parvum</name>
    <dbReference type="NCBI Taxonomy" id="2884022"/>
    <lineage>
        <taxon>Bacteria</taxon>
        <taxon>Bacillati</taxon>
        <taxon>Actinomycetota</taxon>
        <taxon>Thermoleophilia</taxon>
        <taxon>Solirubrobacterales</taxon>
        <taxon>Capillimicrobiaceae</taxon>
        <taxon>Capillimicrobium</taxon>
    </lineage>
</organism>
<keyword evidence="2" id="KW-0472">Membrane</keyword>
<evidence type="ECO:0000313" key="5">
    <source>
        <dbReference type="Proteomes" id="UP001162834"/>
    </source>
</evidence>
<dbReference type="RefSeq" id="WP_259314657.1">
    <property type="nucleotide sequence ID" value="NZ_CP087164.1"/>
</dbReference>
<name>A0A9E7BZY7_9ACTN</name>
<reference evidence="4" key="1">
    <citation type="journal article" date="2022" name="Int. J. Syst. Evol. Microbiol.">
        <title>Pseudomonas aegrilactucae sp. nov. and Pseudomonas morbosilactucae sp. nov., pathogens causing bacterial rot of lettuce in Japan.</title>
        <authorList>
            <person name="Sawada H."/>
            <person name="Fujikawa T."/>
            <person name="Satou M."/>
        </authorList>
    </citation>
    <scope>NUCLEOTIDE SEQUENCE</scope>
    <source>
        <strain evidence="4">0166_1</strain>
    </source>
</reference>
<dbReference type="KEGG" id="sbae:DSM104329_01376"/>
<evidence type="ECO:0000259" key="3">
    <source>
        <dbReference type="Pfam" id="PF02397"/>
    </source>
</evidence>
<dbReference type="InterPro" id="IPR003362">
    <property type="entry name" value="Bact_transf"/>
</dbReference>
<gene>
    <name evidence="4" type="ORF">DSM104329_01376</name>
</gene>
<dbReference type="PANTHER" id="PTHR30576">
    <property type="entry name" value="COLANIC BIOSYNTHESIS UDP-GLUCOSE LIPID CARRIER TRANSFERASE"/>
    <property type="match status" value="1"/>
</dbReference>
<feature type="transmembrane region" description="Helical" evidence="2">
    <location>
        <begin position="101"/>
        <end position="121"/>
    </location>
</feature>
<evidence type="ECO:0000256" key="1">
    <source>
        <dbReference type="ARBA" id="ARBA00006464"/>
    </source>
</evidence>